<evidence type="ECO:0000256" key="4">
    <source>
        <dbReference type="ARBA" id="ARBA00022833"/>
    </source>
</evidence>
<feature type="domain" description="LIM zinc-binding" evidence="13">
    <location>
        <begin position="165"/>
        <end position="228"/>
    </location>
</feature>
<feature type="compositionally biased region" description="Polar residues" evidence="12">
    <location>
        <begin position="709"/>
        <end position="718"/>
    </location>
</feature>
<evidence type="ECO:0000313" key="15">
    <source>
        <dbReference type="EMBL" id="KAA0200355.1"/>
    </source>
</evidence>
<dbReference type="Gene3D" id="2.10.110.10">
    <property type="entry name" value="Cysteine Rich Protein"/>
    <property type="match status" value="2"/>
</dbReference>
<dbReference type="PANTHER" id="PTHR24208">
    <property type="entry name" value="LIM/HOMEOBOX PROTEIN LHX"/>
    <property type="match status" value="1"/>
</dbReference>
<reference evidence="15" key="1">
    <citation type="submission" date="2019-05" db="EMBL/GenBank/DDBJ databases">
        <title>Annotation for the trematode Fasciolopsis buski.</title>
        <authorList>
            <person name="Choi Y.-J."/>
        </authorList>
    </citation>
    <scope>NUCLEOTIDE SEQUENCE</scope>
    <source>
        <strain evidence="15">HT</strain>
        <tissue evidence="15">Whole worm</tissue>
    </source>
</reference>
<feature type="domain" description="Homeobox" evidence="14">
    <location>
        <begin position="620"/>
        <end position="680"/>
    </location>
</feature>
<evidence type="ECO:0000256" key="6">
    <source>
        <dbReference type="ARBA" id="ARBA00023125"/>
    </source>
</evidence>
<feature type="compositionally biased region" description="Basic and acidic residues" evidence="12">
    <location>
        <begin position="69"/>
        <end position="84"/>
    </location>
</feature>
<dbReference type="PANTHER" id="PTHR24208:SF166">
    <property type="entry name" value="LIM HOMEOBOX TRANSCRIPTION FACTOR 1 ALPHA, ISOFORM B"/>
    <property type="match status" value="1"/>
</dbReference>
<evidence type="ECO:0000256" key="1">
    <source>
        <dbReference type="ARBA" id="ARBA00004123"/>
    </source>
</evidence>
<dbReference type="SMART" id="SM00132">
    <property type="entry name" value="LIM"/>
    <property type="match status" value="2"/>
</dbReference>
<dbReference type="OrthoDB" id="9990008at2759"/>
<evidence type="ECO:0000256" key="7">
    <source>
        <dbReference type="ARBA" id="ARBA00023155"/>
    </source>
</evidence>
<dbReference type="Pfam" id="PF00412">
    <property type="entry name" value="LIM"/>
    <property type="match status" value="2"/>
</dbReference>
<evidence type="ECO:0000259" key="14">
    <source>
        <dbReference type="PROSITE" id="PS50071"/>
    </source>
</evidence>
<gene>
    <name evidence="15" type="ORF">FBUS_03099</name>
</gene>
<dbReference type="PROSITE" id="PS00478">
    <property type="entry name" value="LIM_DOMAIN_1"/>
    <property type="match status" value="2"/>
</dbReference>
<dbReference type="SUPFAM" id="SSF57716">
    <property type="entry name" value="Glucocorticoid receptor-like (DNA-binding domain)"/>
    <property type="match status" value="1"/>
</dbReference>
<feature type="region of interest" description="Disordered" evidence="12">
    <location>
        <begin position="68"/>
        <end position="91"/>
    </location>
</feature>
<keyword evidence="5 10" id="KW-0440">LIM domain</keyword>
<evidence type="ECO:0000256" key="12">
    <source>
        <dbReference type="SAM" id="MobiDB-lite"/>
    </source>
</evidence>
<dbReference type="CDD" id="cd00086">
    <property type="entry name" value="homeodomain"/>
    <property type="match status" value="1"/>
</dbReference>
<dbReference type="InterPro" id="IPR009057">
    <property type="entry name" value="Homeodomain-like_sf"/>
</dbReference>
<dbReference type="EMBL" id="LUCM01000576">
    <property type="protein sequence ID" value="KAA0200355.1"/>
    <property type="molecule type" value="Genomic_DNA"/>
</dbReference>
<dbReference type="GO" id="GO:0030182">
    <property type="term" value="P:neuron differentiation"/>
    <property type="evidence" value="ECO:0007669"/>
    <property type="project" value="TreeGrafter"/>
</dbReference>
<evidence type="ECO:0000256" key="3">
    <source>
        <dbReference type="ARBA" id="ARBA00022737"/>
    </source>
</evidence>
<sequence>MSTDYVTSKLITEGRYPDMGPLMCLPTSLPIPDEPCMNQWIAPNWLHRFHFVPKISSNQFVPTVPVVRGHAEDSGGDGVEHADGPSDNDFNTDSHNNPQVWTNLPFVSHLSLIKPYANVLREPIPVFHSTPNSLGCKQPNMEINNGSNTPPSTLSTPLPEWKTHPTCAGCDQRMNLSNPCLRLSDGRLWHVDCLVCVQCAKPLQQESNCFSRDGKIYCRDDYRRLFRINRLVATCTGCQQAIHPLDLIMRVSDAIYHYTCFTCAHCTRMLQPGDQFLLRHGQLVCDQSVCQMRANNELQSSVASQISSLEEEKEQLMRSDQNRDDESKSLPFSLIQSLNQLGQMEKSASKIIPKEQVAILDYKNHCLSEFISNGVEKETGHSTMAHVCEQCPDTVDCKPLSELMVPPRDDLHLGSPHQFGFEFNPNPVTNKFFDFESESRPVSMPYPGTTSPSPRLHPISNESELNSTVISYPHSNRSPPLASVTSCSLGQLNTPHSLIPPIQNCLCPIPNMGPSRMCDDLAKLNSYSSFLPTSGISLIPSSPRIGPNPLLNASTGLLKLISPSPSMLYGQGPITSPNSGSLLLGQSSQRRNRKRRGGLHQNFDAMCLTGPNGYCVGLSQRQKRMRTSFKHHQLRAMKAYFNMNHNPDVKDLKVLTEKTGLSKRVLQVWFQNARAKYRRSLLRQDGTNANQNTNTNPTTATNGNEGNNSDITTKVSFPNNASNTSINSTISANVTAIGTKVNKTGSHVNSKLQPLTNPMATSSTGSTSDLALLSSNSLSDCDSKSSHFDVIETGSHVSPKSLYQNNQSVMNEDLVDPTADVLNEIHRKSLHSMGIRSDNPGGIYSLRLTPGSPRHMSSFESTDSRIPHTTFNLISSNCRPRDLCTLGGIHG</sequence>
<evidence type="ECO:0000256" key="10">
    <source>
        <dbReference type="PROSITE-ProRule" id="PRU00125"/>
    </source>
</evidence>
<comment type="caution">
    <text evidence="15">The sequence shown here is derived from an EMBL/GenBank/DDBJ whole genome shotgun (WGS) entry which is preliminary data.</text>
</comment>
<evidence type="ECO:0000256" key="11">
    <source>
        <dbReference type="RuleBase" id="RU000682"/>
    </source>
</evidence>
<name>A0A8E0S3K4_9TREM</name>
<feature type="domain" description="LIM zinc-binding" evidence="13">
    <location>
        <begin position="233"/>
        <end position="295"/>
    </location>
</feature>
<dbReference type="Pfam" id="PF00046">
    <property type="entry name" value="Homeodomain"/>
    <property type="match status" value="1"/>
</dbReference>
<dbReference type="SMART" id="SM00389">
    <property type="entry name" value="HOX"/>
    <property type="match status" value="1"/>
</dbReference>
<evidence type="ECO:0000259" key="13">
    <source>
        <dbReference type="PROSITE" id="PS50023"/>
    </source>
</evidence>
<dbReference type="InterPro" id="IPR001356">
    <property type="entry name" value="HD"/>
</dbReference>
<keyword evidence="6 9" id="KW-0238">DNA-binding</keyword>
<dbReference type="Proteomes" id="UP000728185">
    <property type="component" value="Unassembled WGS sequence"/>
</dbReference>
<dbReference type="GO" id="GO:0000981">
    <property type="term" value="F:DNA-binding transcription factor activity, RNA polymerase II-specific"/>
    <property type="evidence" value="ECO:0007669"/>
    <property type="project" value="TreeGrafter"/>
</dbReference>
<evidence type="ECO:0000256" key="5">
    <source>
        <dbReference type="ARBA" id="ARBA00023038"/>
    </source>
</evidence>
<dbReference type="SUPFAM" id="SSF46689">
    <property type="entry name" value="Homeodomain-like"/>
    <property type="match status" value="1"/>
</dbReference>
<feature type="compositionally biased region" description="Low complexity" evidence="12">
    <location>
        <begin position="686"/>
        <end position="708"/>
    </location>
</feature>
<dbReference type="GO" id="GO:0000977">
    <property type="term" value="F:RNA polymerase II transcription regulatory region sequence-specific DNA binding"/>
    <property type="evidence" value="ECO:0007669"/>
    <property type="project" value="TreeGrafter"/>
</dbReference>
<keyword evidence="8 9" id="KW-0539">Nucleus</keyword>
<accession>A0A8E0S3K4</accession>
<protein>
    <submittedName>
        <fullName evidence="15">LIM/homeobox protein Lhx2</fullName>
    </submittedName>
</protein>
<dbReference type="GO" id="GO:0005634">
    <property type="term" value="C:nucleus"/>
    <property type="evidence" value="ECO:0007669"/>
    <property type="project" value="UniProtKB-SubCell"/>
</dbReference>
<dbReference type="Gene3D" id="1.10.10.60">
    <property type="entry name" value="Homeodomain-like"/>
    <property type="match status" value="1"/>
</dbReference>
<feature type="DNA-binding region" description="Homeobox" evidence="9">
    <location>
        <begin position="622"/>
        <end position="681"/>
    </location>
</feature>
<keyword evidence="4 10" id="KW-0862">Zinc</keyword>
<keyword evidence="16" id="KW-1185">Reference proteome</keyword>
<dbReference type="AlphaFoldDB" id="A0A8E0S3K4"/>
<evidence type="ECO:0000256" key="2">
    <source>
        <dbReference type="ARBA" id="ARBA00022723"/>
    </source>
</evidence>
<evidence type="ECO:0000313" key="16">
    <source>
        <dbReference type="Proteomes" id="UP000728185"/>
    </source>
</evidence>
<dbReference type="PROSITE" id="PS50023">
    <property type="entry name" value="LIM_DOMAIN_2"/>
    <property type="match status" value="2"/>
</dbReference>
<dbReference type="InterPro" id="IPR050453">
    <property type="entry name" value="LIM_Homeobox_TF"/>
</dbReference>
<comment type="subcellular location">
    <subcellularLocation>
        <location evidence="1 9 11">Nucleus</location>
    </subcellularLocation>
</comment>
<evidence type="ECO:0000256" key="9">
    <source>
        <dbReference type="PROSITE-ProRule" id="PRU00108"/>
    </source>
</evidence>
<keyword evidence="7 9" id="KW-0371">Homeobox</keyword>
<proteinExistence type="predicted"/>
<evidence type="ECO:0000256" key="8">
    <source>
        <dbReference type="ARBA" id="ARBA00023242"/>
    </source>
</evidence>
<keyword evidence="3" id="KW-0677">Repeat</keyword>
<feature type="region of interest" description="Disordered" evidence="12">
    <location>
        <begin position="681"/>
        <end position="725"/>
    </location>
</feature>
<dbReference type="InterPro" id="IPR001781">
    <property type="entry name" value="Znf_LIM"/>
</dbReference>
<dbReference type="GO" id="GO:0046872">
    <property type="term" value="F:metal ion binding"/>
    <property type="evidence" value="ECO:0007669"/>
    <property type="project" value="UniProtKB-KW"/>
</dbReference>
<dbReference type="PROSITE" id="PS50071">
    <property type="entry name" value="HOMEOBOX_2"/>
    <property type="match status" value="1"/>
</dbReference>
<dbReference type="FunFam" id="1.10.10.60:FF:000027">
    <property type="entry name" value="LIM/homeobox protein Lhx9"/>
    <property type="match status" value="1"/>
</dbReference>
<organism evidence="15 16">
    <name type="scientific">Fasciolopsis buskii</name>
    <dbReference type="NCBI Taxonomy" id="27845"/>
    <lineage>
        <taxon>Eukaryota</taxon>
        <taxon>Metazoa</taxon>
        <taxon>Spiralia</taxon>
        <taxon>Lophotrochozoa</taxon>
        <taxon>Platyhelminthes</taxon>
        <taxon>Trematoda</taxon>
        <taxon>Digenea</taxon>
        <taxon>Plagiorchiida</taxon>
        <taxon>Echinostomata</taxon>
        <taxon>Echinostomatoidea</taxon>
        <taxon>Fasciolidae</taxon>
        <taxon>Fasciolopsis</taxon>
    </lineage>
</organism>
<keyword evidence="2 10" id="KW-0479">Metal-binding</keyword>